<feature type="compositionally biased region" description="Gly residues" evidence="1">
    <location>
        <begin position="438"/>
        <end position="449"/>
    </location>
</feature>
<feature type="region of interest" description="Disordered" evidence="1">
    <location>
        <begin position="1"/>
        <end position="72"/>
    </location>
</feature>
<comment type="caution">
    <text evidence="2">The sequence shown here is derived from an EMBL/GenBank/DDBJ whole genome shotgun (WGS) entry which is preliminary data.</text>
</comment>
<feature type="region of interest" description="Disordered" evidence="1">
    <location>
        <begin position="215"/>
        <end position="242"/>
    </location>
</feature>
<feature type="compositionally biased region" description="Low complexity" evidence="1">
    <location>
        <begin position="98"/>
        <end position="111"/>
    </location>
</feature>
<gene>
    <name evidence="2" type="ORF">QTG54_011839</name>
</gene>
<dbReference type="EMBL" id="JATAAI010000025">
    <property type="protein sequence ID" value="KAK1737553.1"/>
    <property type="molecule type" value="Genomic_DNA"/>
</dbReference>
<protein>
    <submittedName>
        <fullName evidence="2">Uncharacterized protein</fullName>
    </submittedName>
</protein>
<dbReference type="AlphaFoldDB" id="A0AAD8Y1N6"/>
<dbReference type="Proteomes" id="UP001224775">
    <property type="component" value="Unassembled WGS sequence"/>
</dbReference>
<feature type="compositionally biased region" description="Basic and acidic residues" evidence="1">
    <location>
        <begin position="31"/>
        <end position="58"/>
    </location>
</feature>
<keyword evidence="3" id="KW-1185">Reference proteome</keyword>
<accession>A0AAD8Y1N6</accession>
<dbReference type="PANTHER" id="PTHR35213:SF5">
    <property type="entry name" value="RING-TYPE DOMAIN-CONTAINING PROTEIN"/>
    <property type="match status" value="1"/>
</dbReference>
<name>A0AAD8Y1N6_9STRA</name>
<sequence length="665" mass="69028">MNGLPTLLMQAAASAASADGVPMHQAPEGAVKLEEDSTDIEGAKEETSEDRKEKRGGEEQSAAPSLLPGINNVPLGGNSVALNQMLAGMNNPPSQVISLRTSEKSSSLSDSVGEEQKKQPLRRGKWTPEEEAYANRLIQEFKAGLLPLTDGTTLRTFLSKLLNCDPMRISKKFVGSNCIGKQVFRRRGADVNNLTPDQVQQTRLELSELEKKFLDRVSRSKSSKSSSSRSKSAGGMSGAGVGGAMNRSAAAAGRALLQPNKPPAQAGGAGGLLAQLQTRQPGMFDNSTAGPYLANAGGGNQGGLGLANSASINNLMMQTGLSRDQIAQLASTQMTSSASLANLLGKQRSFDGLMSLDFQSMQSIDNLASLIQAGMPNQVPNAEMRNMDWGSQGVTNQMPAASGLQGSSLNNLATAANLQGSLNNLVRTLSGNRNASGGSRGSGNGGLGVAQGSLSANQANANFGNLMPNNNLLQQQSFNPNANLGNLLQMGNNIGNNGGGNGSGELQSFLQNLQNSNNNNNAGNANFGQNANFNPLSQQLNNPLMQQLNNNGGNPFMAMAQQHQQQQLLGGMQLQQQNGLGALGGMGNVGGMNSMGGNFNLGGGNMGGNLGVGNFNQNQNTANLLQQLLAQQQMSSQNQGGGMAGNKRSLDDAAEDGGPSKKASV</sequence>
<evidence type="ECO:0000313" key="3">
    <source>
        <dbReference type="Proteomes" id="UP001224775"/>
    </source>
</evidence>
<evidence type="ECO:0000256" key="1">
    <source>
        <dbReference type="SAM" id="MobiDB-lite"/>
    </source>
</evidence>
<feature type="compositionally biased region" description="Low complexity" evidence="1">
    <location>
        <begin position="223"/>
        <end position="234"/>
    </location>
</feature>
<proteinExistence type="predicted"/>
<feature type="region of interest" description="Disordered" evidence="1">
    <location>
        <begin position="429"/>
        <end position="450"/>
    </location>
</feature>
<dbReference type="PANTHER" id="PTHR35213">
    <property type="entry name" value="RING-TYPE DOMAIN-CONTAINING PROTEIN-RELATED"/>
    <property type="match status" value="1"/>
</dbReference>
<feature type="region of interest" description="Disordered" evidence="1">
    <location>
        <begin position="93"/>
        <end position="123"/>
    </location>
</feature>
<feature type="region of interest" description="Disordered" evidence="1">
    <location>
        <begin position="632"/>
        <end position="665"/>
    </location>
</feature>
<evidence type="ECO:0000313" key="2">
    <source>
        <dbReference type="EMBL" id="KAK1737553.1"/>
    </source>
</evidence>
<reference evidence="2" key="1">
    <citation type="submission" date="2023-06" db="EMBL/GenBank/DDBJ databases">
        <title>Survivors Of The Sea: Transcriptome response of Skeletonema marinoi to long-term dormancy.</title>
        <authorList>
            <person name="Pinder M.I.M."/>
            <person name="Kourtchenko O."/>
            <person name="Robertson E.K."/>
            <person name="Larsson T."/>
            <person name="Maumus F."/>
            <person name="Osuna-Cruz C.M."/>
            <person name="Vancaester E."/>
            <person name="Stenow R."/>
            <person name="Vandepoele K."/>
            <person name="Ploug H."/>
            <person name="Bruchert V."/>
            <person name="Godhe A."/>
            <person name="Topel M."/>
        </authorList>
    </citation>
    <scope>NUCLEOTIDE SEQUENCE</scope>
    <source>
        <strain evidence="2">R05AC</strain>
    </source>
</reference>
<organism evidence="2 3">
    <name type="scientific">Skeletonema marinoi</name>
    <dbReference type="NCBI Taxonomy" id="267567"/>
    <lineage>
        <taxon>Eukaryota</taxon>
        <taxon>Sar</taxon>
        <taxon>Stramenopiles</taxon>
        <taxon>Ochrophyta</taxon>
        <taxon>Bacillariophyta</taxon>
        <taxon>Coscinodiscophyceae</taxon>
        <taxon>Thalassiosirophycidae</taxon>
        <taxon>Thalassiosirales</taxon>
        <taxon>Skeletonemataceae</taxon>
        <taxon>Skeletonema</taxon>
        <taxon>Skeletonema marinoi-dohrnii complex</taxon>
    </lineage>
</organism>